<protein>
    <submittedName>
        <fullName evidence="2">Uncharacterized protein</fullName>
    </submittedName>
</protein>
<dbReference type="eggNOG" id="COG0140">
    <property type="taxonomic scope" value="Bacteria"/>
</dbReference>
<dbReference type="AlphaFoldDB" id="D1A822"/>
<reference evidence="2 3" key="1">
    <citation type="journal article" date="2011" name="Stand. Genomic Sci.">
        <title>Complete genome sequence of Thermomonospora curvata type strain (B9).</title>
        <authorList>
            <person name="Chertkov O."/>
            <person name="Sikorski J."/>
            <person name="Nolan M."/>
            <person name="Lapidus A."/>
            <person name="Lucas S."/>
            <person name="Del Rio T.G."/>
            <person name="Tice H."/>
            <person name="Cheng J.F."/>
            <person name="Goodwin L."/>
            <person name="Pitluck S."/>
            <person name="Liolios K."/>
            <person name="Ivanova N."/>
            <person name="Mavromatis K."/>
            <person name="Mikhailova N."/>
            <person name="Ovchinnikova G."/>
            <person name="Pati A."/>
            <person name="Chen A."/>
            <person name="Palaniappan K."/>
            <person name="Djao O.D."/>
            <person name="Land M."/>
            <person name="Hauser L."/>
            <person name="Chang Y.J."/>
            <person name="Jeffries C.D."/>
            <person name="Brettin T."/>
            <person name="Han C."/>
            <person name="Detter J.C."/>
            <person name="Rohde M."/>
            <person name="Goker M."/>
            <person name="Woyke T."/>
            <person name="Bristow J."/>
            <person name="Eisen J.A."/>
            <person name="Markowitz V."/>
            <person name="Hugenholtz P."/>
            <person name="Klenk H.P."/>
            <person name="Kyrpides N.C."/>
        </authorList>
    </citation>
    <scope>NUCLEOTIDE SEQUENCE [LARGE SCALE GENOMIC DNA]</scope>
    <source>
        <strain evidence="3">ATCC 19995 / DSM 43183 / JCM 3096 / KCTC 9072 / NBRC 15933 / NCIMB 10081 / Henssen B9</strain>
    </source>
</reference>
<dbReference type="RefSeq" id="WP_012853328.1">
    <property type="nucleotide sequence ID" value="NC_013510.1"/>
</dbReference>
<sequence length="515" mass="54528">MADEQVDNWAERALADLDRWADGHEGGIDTYGIRLLLELVRQEPELSEPQELDPPRLRRLMLETFVETVVAEAEDLPSIMASAGALVDFLAGTGRIPAGRAAELHAELKALEPELAEILTELDEAEQESVQELVQGMMLADGIDLDDEAAVQRWLTDFESLSEAERFARAGAYLQASEEMRVPPVVLAPPAELAAAARRCAAAAPGDGDDEAVLASWLQSFDRAVTGGFAGGDEAAAQVRAELTGVLLHLYEQDEPAAPRELAQALTEHLRQVAAAPAPEEVAAALDRELQELQRWGAVETTAEGGVALTPLGVWGVRELLLAEGFIAPVVGELADRPAAALVEGLAWHGPEELALEVERWLSARPPESAAAELVEVMRFGSPSARGIAAAVLGGLDASAAPVVREALEDPATRPYARLWLHERGDAAAEPAREDLVWMLTDTVAAMLETADPAEAVAEAVDTLPPGAGLRELIDGMAGIGHPQAAEVLDALAAHLADPVLAEAARAEAARAGAR</sequence>
<proteinExistence type="predicted"/>
<dbReference type="OrthoDB" id="3848264at2"/>
<dbReference type="KEGG" id="tcu:Tcur_3002"/>
<evidence type="ECO:0000313" key="3">
    <source>
        <dbReference type="Proteomes" id="UP000001918"/>
    </source>
</evidence>
<feature type="coiled-coil region" evidence="1">
    <location>
        <begin position="108"/>
        <end position="135"/>
    </location>
</feature>
<accession>D1A822</accession>
<dbReference type="STRING" id="471852.Tcur_3002"/>
<name>D1A822_THECD</name>
<keyword evidence="3" id="KW-1185">Reference proteome</keyword>
<dbReference type="EMBL" id="CP001738">
    <property type="protein sequence ID" value="ACY98544.1"/>
    <property type="molecule type" value="Genomic_DNA"/>
</dbReference>
<keyword evidence="1" id="KW-0175">Coiled coil</keyword>
<evidence type="ECO:0000313" key="2">
    <source>
        <dbReference type="EMBL" id="ACY98544.1"/>
    </source>
</evidence>
<evidence type="ECO:0000256" key="1">
    <source>
        <dbReference type="SAM" id="Coils"/>
    </source>
</evidence>
<dbReference type="Proteomes" id="UP000001918">
    <property type="component" value="Chromosome"/>
</dbReference>
<gene>
    <name evidence="2" type="ordered locus">Tcur_3002</name>
</gene>
<organism evidence="2 3">
    <name type="scientific">Thermomonospora curvata (strain ATCC 19995 / DSM 43183 / JCM 3096 / KCTC 9072 / NBRC 15933 / NCIMB 10081 / Henssen B9)</name>
    <dbReference type="NCBI Taxonomy" id="471852"/>
    <lineage>
        <taxon>Bacteria</taxon>
        <taxon>Bacillati</taxon>
        <taxon>Actinomycetota</taxon>
        <taxon>Actinomycetes</taxon>
        <taxon>Streptosporangiales</taxon>
        <taxon>Thermomonosporaceae</taxon>
        <taxon>Thermomonospora</taxon>
    </lineage>
</organism>
<dbReference type="HOGENOM" id="CLU_026633_0_0_11"/>